<dbReference type="GO" id="GO:0005634">
    <property type="term" value="C:nucleus"/>
    <property type="evidence" value="ECO:0007669"/>
    <property type="project" value="UniProtKB-SubCell"/>
</dbReference>
<evidence type="ECO:0000256" key="2">
    <source>
        <dbReference type="ARBA" id="ARBA00008122"/>
    </source>
</evidence>
<dbReference type="AlphaFoldDB" id="A0AB38ZF91"/>
<name>A0AB38ZF91_HELTU</name>
<comment type="similarity">
    <text evidence="2 5">Belongs to the GRF family.</text>
</comment>
<feature type="compositionally biased region" description="Polar residues" evidence="6">
    <location>
        <begin position="351"/>
        <end position="364"/>
    </location>
</feature>
<dbReference type="PANTHER" id="PTHR31602">
    <property type="entry name" value="GROWTH-REGULATING FACTOR 5"/>
    <property type="match status" value="1"/>
</dbReference>
<keyword evidence="5" id="KW-0804">Transcription</keyword>
<feature type="region of interest" description="Disordered" evidence="6">
    <location>
        <begin position="333"/>
        <end position="364"/>
    </location>
</feature>
<dbReference type="PANTHER" id="PTHR31602:SF111">
    <property type="entry name" value="GROWTH-REGULATING FACTOR"/>
    <property type="match status" value="1"/>
</dbReference>
<feature type="domain" description="QLQ" evidence="7">
    <location>
        <begin position="90"/>
        <end position="125"/>
    </location>
</feature>
<evidence type="ECO:0000256" key="3">
    <source>
        <dbReference type="ARBA" id="ARBA00023242"/>
    </source>
</evidence>
<protein>
    <recommendedName>
        <fullName evidence="5">Growth-regulating factor</fullName>
    </recommendedName>
</protein>
<dbReference type="GO" id="GO:0005524">
    <property type="term" value="F:ATP binding"/>
    <property type="evidence" value="ECO:0007669"/>
    <property type="project" value="UniProtKB-UniRule"/>
</dbReference>
<dbReference type="GO" id="GO:0099402">
    <property type="term" value="P:plant organ development"/>
    <property type="evidence" value="ECO:0007669"/>
    <property type="project" value="UniProtKB-ARBA"/>
</dbReference>
<comment type="function">
    <text evidence="5">Transcription activator.</text>
</comment>
<evidence type="ECO:0000256" key="1">
    <source>
        <dbReference type="ARBA" id="ARBA00004123"/>
    </source>
</evidence>
<organism evidence="9">
    <name type="scientific">Helianthus tuberosus</name>
    <name type="common">Jerusalem artichoke</name>
    <name type="synonym">Helianthus tomentosus</name>
    <dbReference type="NCBI Taxonomy" id="4233"/>
    <lineage>
        <taxon>Eukaryota</taxon>
        <taxon>Viridiplantae</taxon>
        <taxon>Streptophyta</taxon>
        <taxon>Embryophyta</taxon>
        <taxon>Tracheophyta</taxon>
        <taxon>Spermatophyta</taxon>
        <taxon>Magnoliopsida</taxon>
        <taxon>eudicotyledons</taxon>
        <taxon>Gunneridae</taxon>
        <taxon>Pentapetalae</taxon>
        <taxon>asterids</taxon>
        <taxon>campanulids</taxon>
        <taxon>Asterales</taxon>
        <taxon>Asteraceae</taxon>
        <taxon>Asteroideae</taxon>
        <taxon>Heliantheae alliance</taxon>
        <taxon>Heliantheae</taxon>
        <taxon>Helianthus</taxon>
    </lineage>
</organism>
<dbReference type="PROSITE" id="PS51667">
    <property type="entry name" value="WRC"/>
    <property type="match status" value="1"/>
</dbReference>
<keyword evidence="5" id="KW-0010">Activator</keyword>
<evidence type="ECO:0000256" key="6">
    <source>
        <dbReference type="SAM" id="MobiDB-lite"/>
    </source>
</evidence>
<dbReference type="GO" id="GO:0006351">
    <property type="term" value="P:DNA-templated transcription"/>
    <property type="evidence" value="ECO:0007669"/>
    <property type="project" value="UniProtKB-UniRule"/>
</dbReference>
<dbReference type="PROSITE" id="PS51666">
    <property type="entry name" value="QLQ"/>
    <property type="match status" value="1"/>
</dbReference>
<evidence type="ECO:0000256" key="5">
    <source>
        <dbReference type="RuleBase" id="RU367127"/>
    </source>
</evidence>
<feature type="short sequence motif" description="Bipartite nuclear localization signal" evidence="4">
    <location>
        <begin position="189"/>
        <end position="196"/>
    </location>
</feature>
<evidence type="ECO:0000313" key="9">
    <source>
        <dbReference type="EMBL" id="WYW91030.1"/>
    </source>
</evidence>
<gene>
    <name evidence="9" type="primary">GRF8</name>
</gene>
<feature type="domain" description="WRC" evidence="8">
    <location>
        <begin position="156"/>
        <end position="200"/>
    </location>
</feature>
<keyword evidence="5" id="KW-0805">Transcription regulation</keyword>
<accession>A0AB38ZF91</accession>
<evidence type="ECO:0000256" key="4">
    <source>
        <dbReference type="PROSITE-ProRule" id="PRU01002"/>
    </source>
</evidence>
<evidence type="ECO:0000259" key="8">
    <source>
        <dbReference type="PROSITE" id="PS51667"/>
    </source>
</evidence>
<dbReference type="Pfam" id="PF08879">
    <property type="entry name" value="WRC"/>
    <property type="match status" value="1"/>
</dbReference>
<comment type="domain">
    <text evidence="5">The QLQ domain and WRC domain may be involved in protein-protein interaction and DNA-binding, respectively.</text>
</comment>
<dbReference type="InterPro" id="IPR031137">
    <property type="entry name" value="GRF"/>
</dbReference>
<proteinExistence type="evidence at transcript level"/>
<dbReference type="GO" id="GO:0006355">
    <property type="term" value="P:regulation of DNA-templated transcription"/>
    <property type="evidence" value="ECO:0007669"/>
    <property type="project" value="InterPro"/>
</dbReference>
<dbReference type="EMBL" id="OR194517">
    <property type="protein sequence ID" value="WYW91030.1"/>
    <property type="molecule type" value="mRNA"/>
</dbReference>
<comment type="subcellular location">
    <subcellularLocation>
        <location evidence="1 4 5">Nucleus</location>
    </subcellularLocation>
</comment>
<feature type="short sequence motif" description="Bipartite nuclear localization signal" evidence="4">
    <location>
        <begin position="161"/>
        <end position="171"/>
    </location>
</feature>
<dbReference type="InterPro" id="IPR014977">
    <property type="entry name" value="WRC_dom"/>
</dbReference>
<dbReference type="InterPro" id="IPR014978">
    <property type="entry name" value="Gln-Leu-Gln_QLQ"/>
</dbReference>
<dbReference type="Pfam" id="PF08880">
    <property type="entry name" value="QLQ"/>
    <property type="match status" value="1"/>
</dbReference>
<dbReference type="SMART" id="SM00951">
    <property type="entry name" value="QLQ"/>
    <property type="match status" value="1"/>
</dbReference>
<sequence length="364" mass="39506">MDFGALNGLMSSENNKSNVISWGDSDHKTKWVGSGGGFCNQTSSVSAIAQDDISKTMLFQHHRSNAAQNMNMLSFSLPNSQIAGYGVAGQFTPSQWMELEHQALIYKYITANAIVPSNLLIPIRKALETAAFSRGNFRQNTFGWGALHVGFGNGSDPEPGRCRRTDGKKWRCAKNAVGDQKYCERHINRGRHRSRKHVEAQNCHSLPPTTTTVAAAKLTTGSAALGHGIPGSKGASQDNRKANMEANVVSMLSSSPIPLKKSQFSNPEEQSTNTEFGLVCSDSLINPVHKSDAKSEHLLHQFMEDWPHSSQTTLSTTSERLDLSPVRMGLGVGKQEHRVPGGPLGEVLRHGTSNSPMSVTLKNG</sequence>
<evidence type="ECO:0000259" key="7">
    <source>
        <dbReference type="PROSITE" id="PS51666"/>
    </source>
</evidence>
<keyword evidence="3 4" id="KW-0539">Nucleus</keyword>
<reference evidence="9" key="1">
    <citation type="submission" date="2023-06" db="EMBL/GenBank/DDBJ databases">
        <authorList>
            <person name="Ding B."/>
            <person name="Zhou Z."/>
        </authorList>
    </citation>
    <scope>NUCLEOTIDE SEQUENCE</scope>
</reference>